<dbReference type="InterPro" id="IPR012317">
    <property type="entry name" value="Poly(ADP-ribose)pol_cat_dom"/>
</dbReference>
<evidence type="ECO:0000256" key="10">
    <source>
        <dbReference type="ARBA" id="ARBA00024347"/>
    </source>
</evidence>
<evidence type="ECO:0000256" key="4">
    <source>
        <dbReference type="ARBA" id="ARBA00022553"/>
    </source>
</evidence>
<evidence type="ECO:0000256" key="7">
    <source>
        <dbReference type="ARBA" id="ARBA00022771"/>
    </source>
</evidence>
<dbReference type="PROSITE" id="PS51059">
    <property type="entry name" value="PARP_CATALYTIC"/>
    <property type="match status" value="1"/>
</dbReference>
<dbReference type="PROSITE" id="PS50918">
    <property type="entry name" value="WWE"/>
    <property type="match status" value="1"/>
</dbReference>
<dbReference type="Gene3D" id="3.90.228.10">
    <property type="match status" value="1"/>
</dbReference>
<dbReference type="Proteomes" id="UP000826234">
    <property type="component" value="Unassembled WGS sequence"/>
</dbReference>
<evidence type="ECO:0000313" key="15">
    <source>
        <dbReference type="EMBL" id="KAH0616376.1"/>
    </source>
</evidence>
<dbReference type="Gene3D" id="3.30.720.50">
    <property type="match status" value="1"/>
</dbReference>
<dbReference type="InterPro" id="IPR057602">
    <property type="entry name" value="Zfn-CCCH_PARP12"/>
</dbReference>
<sequence length="648" mass="73688">MADPAVCSFITKILCSSGGCSTLEEILSLLGLPEHQLLQILEDSGQERFLMVPQPQGEGGKGSSCQVLALSPVRLCRRQECPGCQHLHFCKNYSIKGRCFGPSGGRGACKYSHDLLSEENRKVLKTHELSGLNEKELRVLLLQNDPFLLPDVCSAYNKGSCNKQDNCTKLHICWYFLRGKCRFPQCKRSHCLMEPKALQLLHAEGVDDKAAYNIQTICAYRTTALVGELGKPKNNCSMIHYHLPYRWQINTGNGWNDLPNGEEIEKAYCDPSITSLLHLDINFETMTSSTAPIRRLSTPSSVTKPAKFVMTTKWLWYWKNDVGQWIEYGKQDGKIQESSLGSDDLENLFLADPDDNIYFSAGSESYVISFKEMTQRNMTYLTKREVRRRPKFVSSEDVKTKKGYKTTYSDITKTQCLSQVLEDSELGSREAAIELSQDSSEYIKIKNFFQKTMSGYVIKKIRRIQNPSLWEIFQWQKEQMRKKKGGQYINPRLLFHGTSSSNVEAICNDNFDWRICGTNGTVYGKGSYFARDARYSHNYCQSSTNNKVMFVAEVLVGDFIVGRASYCRPPAKPTNMFHYYDSCVDNMTDPSIFRDVFAQLLIHAALNCKSKANKKLARCLLIERDELRPNSPLTERLMRKTTALHALG</sequence>
<comment type="similarity">
    <text evidence="10">Belongs to the ARTD/PARP family.</text>
</comment>
<dbReference type="SUPFAM" id="SSF117839">
    <property type="entry name" value="WWE domain"/>
    <property type="match status" value="1"/>
</dbReference>
<evidence type="ECO:0000256" key="8">
    <source>
        <dbReference type="ARBA" id="ARBA00022833"/>
    </source>
</evidence>
<dbReference type="Pfam" id="PF25261">
    <property type="entry name" value="zf-CCCH_PARP12"/>
    <property type="match status" value="1"/>
</dbReference>
<feature type="domain" description="PARP catalytic" evidence="14">
    <location>
        <begin position="418"/>
        <end position="645"/>
    </location>
</feature>
<dbReference type="SUPFAM" id="SSF56399">
    <property type="entry name" value="ADP-ribosylation"/>
    <property type="match status" value="1"/>
</dbReference>
<dbReference type="InterPro" id="IPR036388">
    <property type="entry name" value="WH-like_DNA-bd_sf"/>
</dbReference>
<keyword evidence="9" id="KW-0539">Nucleus</keyword>
<feature type="zinc finger region" description="C3H1-type" evidence="11">
    <location>
        <begin position="172"/>
        <end position="193"/>
    </location>
</feature>
<proteinExistence type="inferred from homology"/>
<evidence type="ECO:0000256" key="11">
    <source>
        <dbReference type="PROSITE-ProRule" id="PRU00723"/>
    </source>
</evidence>
<name>A0ABQ7SG94_PHRPL</name>
<evidence type="ECO:0000256" key="3">
    <source>
        <dbReference type="ARBA" id="ARBA00022490"/>
    </source>
</evidence>
<keyword evidence="4" id="KW-0597">Phosphoprotein</keyword>
<evidence type="ECO:0000256" key="6">
    <source>
        <dbReference type="ARBA" id="ARBA00022737"/>
    </source>
</evidence>
<dbReference type="EMBL" id="JAIPUX010005290">
    <property type="protein sequence ID" value="KAH0616376.1"/>
    <property type="molecule type" value="Genomic_DNA"/>
</dbReference>
<keyword evidence="3" id="KW-0963">Cytoplasm</keyword>
<evidence type="ECO:0000259" key="14">
    <source>
        <dbReference type="PROSITE" id="PS51059"/>
    </source>
</evidence>
<dbReference type="Pfam" id="PF18606">
    <property type="entry name" value="HTH_53"/>
    <property type="match status" value="1"/>
</dbReference>
<dbReference type="CDD" id="cd01439">
    <property type="entry name" value="TCCD_inducible_PARP_like"/>
    <property type="match status" value="1"/>
</dbReference>
<evidence type="ECO:0000256" key="5">
    <source>
        <dbReference type="ARBA" id="ARBA00022723"/>
    </source>
</evidence>
<comment type="subcellular location">
    <subcellularLocation>
        <location evidence="2">Cytoplasm</location>
    </subcellularLocation>
    <subcellularLocation>
        <location evidence="1">Nucleus</location>
    </subcellularLocation>
</comment>
<keyword evidence="7 11" id="KW-0863">Zinc-finger</keyword>
<keyword evidence="5 11" id="KW-0479">Metal-binding</keyword>
<dbReference type="Gene3D" id="1.10.10.10">
    <property type="entry name" value="Winged helix-like DNA-binding domain superfamily/Winged helix DNA-binding domain"/>
    <property type="match status" value="1"/>
</dbReference>
<evidence type="ECO:0000256" key="1">
    <source>
        <dbReference type="ARBA" id="ARBA00004123"/>
    </source>
</evidence>
<dbReference type="InterPro" id="IPR000571">
    <property type="entry name" value="Znf_CCCH"/>
</dbReference>
<organism evidence="15 16">
    <name type="scientific">Phrynosoma platyrhinos</name>
    <name type="common">Desert horned lizard</name>
    <dbReference type="NCBI Taxonomy" id="52577"/>
    <lineage>
        <taxon>Eukaryota</taxon>
        <taxon>Metazoa</taxon>
        <taxon>Chordata</taxon>
        <taxon>Craniata</taxon>
        <taxon>Vertebrata</taxon>
        <taxon>Euteleostomi</taxon>
        <taxon>Lepidosauria</taxon>
        <taxon>Squamata</taxon>
        <taxon>Bifurcata</taxon>
        <taxon>Unidentata</taxon>
        <taxon>Episquamata</taxon>
        <taxon>Toxicofera</taxon>
        <taxon>Iguania</taxon>
        <taxon>Phrynosomatidae</taxon>
        <taxon>Phrynosomatinae</taxon>
        <taxon>Phrynosoma</taxon>
    </lineage>
</organism>
<evidence type="ECO:0000259" key="12">
    <source>
        <dbReference type="PROSITE" id="PS50103"/>
    </source>
</evidence>
<keyword evidence="16" id="KW-1185">Reference proteome</keyword>
<comment type="caution">
    <text evidence="15">The sequence shown here is derived from an EMBL/GenBank/DDBJ whole genome shotgun (WGS) entry which is preliminary data.</text>
</comment>
<evidence type="ECO:0000256" key="9">
    <source>
        <dbReference type="ARBA" id="ARBA00023242"/>
    </source>
</evidence>
<evidence type="ECO:0000256" key="2">
    <source>
        <dbReference type="ARBA" id="ARBA00004496"/>
    </source>
</evidence>
<dbReference type="Pfam" id="PF23466">
    <property type="entry name" value="WWE_4"/>
    <property type="match status" value="1"/>
</dbReference>
<evidence type="ECO:0000259" key="13">
    <source>
        <dbReference type="PROSITE" id="PS50918"/>
    </source>
</evidence>
<dbReference type="InterPro" id="IPR051712">
    <property type="entry name" value="ARTD-AVP"/>
</dbReference>
<dbReference type="InterPro" id="IPR004170">
    <property type="entry name" value="WWE_dom"/>
</dbReference>
<dbReference type="InterPro" id="IPR041360">
    <property type="entry name" value="ZAP_HTH"/>
</dbReference>
<protein>
    <submittedName>
        <fullName evidence="15">Uncharacterized protein</fullName>
    </submittedName>
</protein>
<keyword evidence="8 11" id="KW-0862">Zinc</keyword>
<accession>A0ABQ7SG94</accession>
<feature type="domain" description="WWE" evidence="13">
    <location>
        <begin position="301"/>
        <end position="388"/>
    </location>
</feature>
<dbReference type="InterPro" id="IPR037197">
    <property type="entry name" value="WWE_dom_sf"/>
</dbReference>
<keyword evidence="6" id="KW-0677">Repeat</keyword>
<dbReference type="PANTHER" id="PTHR45740:SF8">
    <property type="entry name" value="ZINC FINGER CCCH-TYPE ANTIVIRAL PROTEIN 1"/>
    <property type="match status" value="1"/>
</dbReference>
<dbReference type="Pfam" id="PF00644">
    <property type="entry name" value="PARP"/>
    <property type="match status" value="1"/>
</dbReference>
<dbReference type="PROSITE" id="PS50103">
    <property type="entry name" value="ZF_C3H1"/>
    <property type="match status" value="1"/>
</dbReference>
<feature type="domain" description="C3H1-type" evidence="12">
    <location>
        <begin position="172"/>
        <end position="193"/>
    </location>
</feature>
<reference evidence="15 16" key="1">
    <citation type="journal article" date="2022" name="Gigascience">
        <title>A chromosome-level genome assembly and annotation of the desert horned lizard, Phrynosoma platyrhinos, provides insight into chromosomal rearrangements among reptiles.</title>
        <authorList>
            <person name="Koochekian N."/>
            <person name="Ascanio A."/>
            <person name="Farleigh K."/>
            <person name="Card D.C."/>
            <person name="Schield D.R."/>
            <person name="Castoe T.A."/>
            <person name="Jezkova T."/>
        </authorList>
    </citation>
    <scope>NUCLEOTIDE SEQUENCE [LARGE SCALE GENOMIC DNA]</scope>
    <source>
        <strain evidence="15">NK-2021</strain>
    </source>
</reference>
<dbReference type="Pfam" id="PF02825">
    <property type="entry name" value="WWE"/>
    <property type="match status" value="1"/>
</dbReference>
<evidence type="ECO:0000313" key="16">
    <source>
        <dbReference type="Proteomes" id="UP000826234"/>
    </source>
</evidence>
<dbReference type="PANTHER" id="PTHR45740">
    <property type="entry name" value="POLY [ADP-RIBOSE] POLYMERASE"/>
    <property type="match status" value="1"/>
</dbReference>
<gene>
    <name evidence="15" type="ORF">JD844_027421</name>
</gene>